<proteinExistence type="predicted"/>
<gene>
    <name evidence="2" type="ORF">I302_01287</name>
    <name evidence="3" type="ORF">I302_102600</name>
</gene>
<dbReference type="RefSeq" id="XP_019050844.1">
    <property type="nucleotide sequence ID" value="XM_019187966.1"/>
</dbReference>
<dbReference type="AlphaFoldDB" id="A0A1B9GFE6"/>
<reference evidence="2" key="3">
    <citation type="submission" date="2014-01" db="EMBL/GenBank/DDBJ databases">
        <title>Evolution of pathogenesis and genome organization in the Tremellales.</title>
        <authorList>
            <person name="Cuomo C."/>
            <person name="Litvintseva A."/>
            <person name="Heitman J."/>
            <person name="Chen Y."/>
            <person name="Sun S."/>
            <person name="Springer D."/>
            <person name="Dromer F."/>
            <person name="Young S."/>
            <person name="Zeng Q."/>
            <person name="Chapman S."/>
            <person name="Gujja S."/>
            <person name="Saif S."/>
            <person name="Birren B."/>
        </authorList>
    </citation>
    <scope>NUCLEOTIDE SEQUENCE</scope>
    <source>
        <strain evidence="2">CBS 10118</strain>
    </source>
</reference>
<dbReference type="GeneID" id="30205686"/>
<dbReference type="KEGG" id="kbi:30205686"/>
<dbReference type="EMBL" id="KI894018">
    <property type="protein sequence ID" value="OCF29774.1"/>
    <property type="molecule type" value="Genomic_DNA"/>
</dbReference>
<evidence type="ECO:0000256" key="1">
    <source>
        <dbReference type="SAM" id="SignalP"/>
    </source>
</evidence>
<accession>A0A1B9GFE6</accession>
<dbReference type="VEuPathDB" id="FungiDB:I302_01287"/>
<reference evidence="2" key="1">
    <citation type="submission" date="2013-07" db="EMBL/GenBank/DDBJ databases">
        <title>The Genome Sequence of Cryptococcus bestiolae CBS10118.</title>
        <authorList>
            <consortium name="The Broad Institute Genome Sequencing Platform"/>
            <person name="Cuomo C."/>
            <person name="Litvintseva A."/>
            <person name="Chen Y."/>
            <person name="Heitman J."/>
            <person name="Sun S."/>
            <person name="Springer D."/>
            <person name="Dromer F."/>
            <person name="Young S.K."/>
            <person name="Zeng Q."/>
            <person name="Gargeya S."/>
            <person name="Fitzgerald M."/>
            <person name="Abouelleil A."/>
            <person name="Alvarado L."/>
            <person name="Berlin A.M."/>
            <person name="Chapman S.B."/>
            <person name="Dewar J."/>
            <person name="Goldberg J."/>
            <person name="Griggs A."/>
            <person name="Gujja S."/>
            <person name="Hansen M."/>
            <person name="Howarth C."/>
            <person name="Imamovic A."/>
            <person name="Larimer J."/>
            <person name="McCowan C."/>
            <person name="Murphy C."/>
            <person name="Pearson M."/>
            <person name="Priest M."/>
            <person name="Roberts A."/>
            <person name="Saif S."/>
            <person name="Shea T."/>
            <person name="Sykes S."/>
            <person name="Wortman J."/>
            <person name="Nusbaum C."/>
            <person name="Birren B."/>
        </authorList>
    </citation>
    <scope>NUCLEOTIDE SEQUENCE [LARGE SCALE GENOMIC DNA]</scope>
    <source>
        <strain evidence="2">CBS 10118</strain>
    </source>
</reference>
<organism evidence="2">
    <name type="scientific">Kwoniella bestiolae CBS 10118</name>
    <dbReference type="NCBI Taxonomy" id="1296100"/>
    <lineage>
        <taxon>Eukaryota</taxon>
        <taxon>Fungi</taxon>
        <taxon>Dikarya</taxon>
        <taxon>Basidiomycota</taxon>
        <taxon>Agaricomycotina</taxon>
        <taxon>Tremellomycetes</taxon>
        <taxon>Tremellales</taxon>
        <taxon>Cryptococcaceae</taxon>
        <taxon>Kwoniella</taxon>
    </lineage>
</organism>
<protein>
    <recommendedName>
        <fullName evidence="5">Calpain catalytic domain-containing protein</fullName>
    </recommendedName>
</protein>
<name>A0A1B9GFE6_9TREE</name>
<dbReference type="Proteomes" id="UP000092730">
    <property type="component" value="Chromosome 1"/>
</dbReference>
<evidence type="ECO:0000313" key="3">
    <source>
        <dbReference type="EMBL" id="WVW80614.1"/>
    </source>
</evidence>
<feature type="chain" id="PRO_5042335050" description="Calpain catalytic domain-containing protein" evidence="1">
    <location>
        <begin position="20"/>
        <end position="286"/>
    </location>
</feature>
<keyword evidence="1" id="KW-0732">Signal</keyword>
<evidence type="ECO:0000313" key="2">
    <source>
        <dbReference type="EMBL" id="OCF29774.1"/>
    </source>
</evidence>
<dbReference type="OrthoDB" id="2566087at2759"/>
<evidence type="ECO:0008006" key="5">
    <source>
        <dbReference type="Google" id="ProtNLM"/>
    </source>
</evidence>
<evidence type="ECO:0000313" key="4">
    <source>
        <dbReference type="Proteomes" id="UP000092730"/>
    </source>
</evidence>
<sequence>MISLLHILCIMGSFQSVLGNNVTDSPSHNNFKRKDVTSAPLMAKEGPSYTDINNAASSKNWDAFMGIQVSLAVLAKLNKATILNHIKDAGEPGSSVEKATFEIYKDDAWREYTYQLSDVTLYPTAAKDLSEESTKNWWWQGYMKAIVDALTEGTTGTLPEYECSPDIVLKMLTGRNAKTITWTSKEDDTGRVEATGPSEDDLFKYFRKASHTPVIISDGSPSYPFHTIIMDMEGDSNDTARVNVAYQKFREWIIEGPKGLGDYVKADDDTHVYDTIYMLEDEGSVP</sequence>
<dbReference type="EMBL" id="CP144541">
    <property type="protein sequence ID" value="WVW80614.1"/>
    <property type="molecule type" value="Genomic_DNA"/>
</dbReference>
<reference evidence="3" key="2">
    <citation type="submission" date="2013-07" db="EMBL/GenBank/DDBJ databases">
        <authorList>
            <consortium name="The Broad Institute Genome Sequencing Platform"/>
            <person name="Cuomo C."/>
            <person name="Litvintseva A."/>
            <person name="Chen Y."/>
            <person name="Heitman J."/>
            <person name="Sun S."/>
            <person name="Springer D."/>
            <person name="Dromer F."/>
            <person name="Young S.K."/>
            <person name="Zeng Q."/>
            <person name="Gargeya S."/>
            <person name="Fitzgerald M."/>
            <person name="Abouelleil A."/>
            <person name="Alvarado L."/>
            <person name="Berlin A.M."/>
            <person name="Chapman S.B."/>
            <person name="Dewar J."/>
            <person name="Goldberg J."/>
            <person name="Griggs A."/>
            <person name="Gujja S."/>
            <person name="Hansen M."/>
            <person name="Howarth C."/>
            <person name="Imamovic A."/>
            <person name="Larimer J."/>
            <person name="McCowan C."/>
            <person name="Murphy C."/>
            <person name="Pearson M."/>
            <person name="Priest M."/>
            <person name="Roberts A."/>
            <person name="Saif S."/>
            <person name="Shea T."/>
            <person name="Sykes S."/>
            <person name="Wortman J."/>
            <person name="Nusbaum C."/>
            <person name="Birren B."/>
        </authorList>
    </citation>
    <scope>NUCLEOTIDE SEQUENCE</scope>
    <source>
        <strain evidence="3">CBS 10118</strain>
    </source>
</reference>
<feature type="signal peptide" evidence="1">
    <location>
        <begin position="1"/>
        <end position="19"/>
    </location>
</feature>
<reference evidence="3" key="4">
    <citation type="submission" date="2024-02" db="EMBL/GenBank/DDBJ databases">
        <title>Comparative genomics of Cryptococcus and Kwoniella reveals pathogenesis evolution and contrasting modes of karyotype evolution via chromosome fusion or intercentromeric recombination.</title>
        <authorList>
            <person name="Coelho M.A."/>
            <person name="David-Palma M."/>
            <person name="Shea T."/>
            <person name="Bowers K."/>
            <person name="McGinley-Smith S."/>
            <person name="Mohammad A.W."/>
            <person name="Gnirke A."/>
            <person name="Yurkov A.M."/>
            <person name="Nowrousian M."/>
            <person name="Sun S."/>
            <person name="Cuomo C.A."/>
            <person name="Heitman J."/>
        </authorList>
    </citation>
    <scope>NUCLEOTIDE SEQUENCE</scope>
    <source>
        <strain evidence="3">CBS 10118</strain>
    </source>
</reference>
<keyword evidence="4" id="KW-1185">Reference proteome</keyword>